<evidence type="ECO:0000256" key="1">
    <source>
        <dbReference type="SAM" id="MobiDB-lite"/>
    </source>
</evidence>
<organism evidence="2">
    <name type="scientific">viral metagenome</name>
    <dbReference type="NCBI Taxonomy" id="1070528"/>
    <lineage>
        <taxon>unclassified sequences</taxon>
        <taxon>metagenomes</taxon>
        <taxon>organismal metagenomes</taxon>
    </lineage>
</organism>
<dbReference type="EMBL" id="MN740015">
    <property type="protein sequence ID" value="QHT84051.1"/>
    <property type="molecule type" value="Genomic_DNA"/>
</dbReference>
<dbReference type="AlphaFoldDB" id="A0A6C0HTN5"/>
<reference evidence="2" key="1">
    <citation type="journal article" date="2020" name="Nature">
        <title>Giant virus diversity and host interactions through global metagenomics.</title>
        <authorList>
            <person name="Schulz F."/>
            <person name="Roux S."/>
            <person name="Paez-Espino D."/>
            <person name="Jungbluth S."/>
            <person name="Walsh D.A."/>
            <person name="Denef V.J."/>
            <person name="McMahon K.D."/>
            <person name="Konstantinidis K.T."/>
            <person name="Eloe-Fadrosh E.A."/>
            <person name="Kyrpides N.C."/>
            <person name="Woyke T."/>
        </authorList>
    </citation>
    <scope>NUCLEOTIDE SEQUENCE</scope>
    <source>
        <strain evidence="2">GVMAG-M-3300023184-16</strain>
    </source>
</reference>
<name>A0A6C0HTN5_9ZZZZ</name>
<evidence type="ECO:0000313" key="2">
    <source>
        <dbReference type="EMBL" id="QHT84051.1"/>
    </source>
</evidence>
<protein>
    <submittedName>
        <fullName evidence="2">Uncharacterized protein</fullName>
    </submittedName>
</protein>
<accession>A0A6C0HTN5</accession>
<feature type="region of interest" description="Disordered" evidence="1">
    <location>
        <begin position="34"/>
        <end position="54"/>
    </location>
</feature>
<sequence length="54" mass="5900">MKVVPIMVSKKPYEGALASLAKRGVLVTQGRFYSQDTSPPHRGGEVSLLWSKTP</sequence>
<proteinExistence type="predicted"/>